<dbReference type="AlphaFoldDB" id="A0A2I5TCZ2"/>
<keyword evidence="1" id="KW-0805">Transcription regulation</keyword>
<dbReference type="Pfam" id="PF02311">
    <property type="entry name" value="AraC_binding"/>
    <property type="match status" value="1"/>
</dbReference>
<reference evidence="6" key="2">
    <citation type="submission" date="2013-09" db="EMBL/GenBank/DDBJ databases">
        <authorList>
            <person name="Wang G."/>
            <person name="Yang Y."/>
            <person name="Su Y."/>
        </authorList>
    </citation>
    <scope>NUCLEOTIDE SEQUENCE</scope>
    <source>
        <strain evidence="6">ATCC 39006</strain>
    </source>
</reference>
<evidence type="ECO:0000256" key="1">
    <source>
        <dbReference type="ARBA" id="ARBA00023015"/>
    </source>
</evidence>
<dbReference type="InterPro" id="IPR018060">
    <property type="entry name" value="HTH_AraC"/>
</dbReference>
<dbReference type="InterPro" id="IPR009057">
    <property type="entry name" value="Homeodomain-like_sf"/>
</dbReference>
<dbReference type="SUPFAM" id="SSF46689">
    <property type="entry name" value="Homeodomain-like"/>
    <property type="match status" value="2"/>
</dbReference>
<dbReference type="InterPro" id="IPR003313">
    <property type="entry name" value="AraC-bd"/>
</dbReference>
<accession>A0A2I5TCZ2</accession>
<protein>
    <submittedName>
        <fullName evidence="6">AraC family transcriptional regulator</fullName>
    </submittedName>
</protein>
<dbReference type="InterPro" id="IPR050204">
    <property type="entry name" value="AraC_XylS_family_regulators"/>
</dbReference>
<dbReference type="PANTHER" id="PTHR46796:SF2">
    <property type="entry name" value="TRANSCRIPTIONAL REGULATORY PROTEIN"/>
    <property type="match status" value="1"/>
</dbReference>
<evidence type="ECO:0000256" key="3">
    <source>
        <dbReference type="ARBA" id="ARBA00023163"/>
    </source>
</evidence>
<dbReference type="STRING" id="104623.Ser39006_04086"/>
<evidence type="ECO:0000259" key="4">
    <source>
        <dbReference type="PROSITE" id="PS01124"/>
    </source>
</evidence>
<organism evidence="6 7">
    <name type="scientific">Serratia sp. (strain ATCC 39006)</name>
    <name type="common">Prodigiosinella confusarubida</name>
    <dbReference type="NCBI Taxonomy" id="104623"/>
    <lineage>
        <taxon>Bacteria</taxon>
        <taxon>Pseudomonadati</taxon>
        <taxon>Pseudomonadota</taxon>
        <taxon>Gammaproteobacteria</taxon>
        <taxon>Enterobacterales</taxon>
        <taxon>Pectobacteriaceae</taxon>
        <taxon>Prodigiosinella</taxon>
    </lineage>
</organism>
<keyword evidence="7" id="KW-1185">Reference proteome</keyword>
<dbReference type="Pfam" id="PF12833">
    <property type="entry name" value="HTH_18"/>
    <property type="match status" value="1"/>
</dbReference>
<gene>
    <name evidence="5" type="ORF">CWC46_08235</name>
    <name evidence="6" type="ORF">Ser39006_008240</name>
</gene>
<dbReference type="OrthoDB" id="9809338at2"/>
<dbReference type="KEGG" id="serq:CWC46_08235"/>
<keyword evidence="2" id="KW-0238">DNA-binding</keyword>
<dbReference type="EMBL" id="CP025084">
    <property type="protein sequence ID" value="AUH06769.1"/>
    <property type="molecule type" value="Genomic_DNA"/>
</dbReference>
<proteinExistence type="predicted"/>
<evidence type="ECO:0000256" key="2">
    <source>
        <dbReference type="ARBA" id="ARBA00023125"/>
    </source>
</evidence>
<reference evidence="5 8" key="3">
    <citation type="submission" date="2017-11" db="EMBL/GenBank/DDBJ databases">
        <title>Complete genome sequence of Serratia sp. ATCC 39006 LacA.</title>
        <authorList>
            <person name="Hampton H.G."/>
            <person name="Jackson S.A."/>
            <person name="Jauregui R."/>
            <person name="Poulter G.T.M."/>
            <person name="Salmond G.P.C."/>
            <person name="Fineran P.C."/>
        </authorList>
    </citation>
    <scope>NUCLEOTIDE SEQUENCE [LARGE SCALE GENOMIC DNA]</scope>
    <source>
        <strain evidence="5 8">ATCC 39006</strain>
    </source>
</reference>
<dbReference type="GO" id="GO:0003700">
    <property type="term" value="F:DNA-binding transcription factor activity"/>
    <property type="evidence" value="ECO:0007669"/>
    <property type="project" value="InterPro"/>
</dbReference>
<evidence type="ECO:0000313" key="7">
    <source>
        <dbReference type="Proteomes" id="UP000017700"/>
    </source>
</evidence>
<name>A0A2I5TCZ2_SERS3</name>
<evidence type="ECO:0000313" key="5">
    <source>
        <dbReference type="EMBL" id="AUH02450.1"/>
    </source>
</evidence>
<reference evidence="6 7" key="1">
    <citation type="journal article" date="2013" name="Genome Announc.">
        <title>Draft genome sequence of Serratia sp. strain ATCC 39006, a model bacterium for analysis of the biosynthesis and regulation of prodigiosin, a carbapenem, and gas vesicles.</title>
        <authorList>
            <person name="Fineran P.C."/>
            <person name="Iglesias Cans M.C."/>
            <person name="Ramsay J.P."/>
            <person name="Wilf N.M."/>
            <person name="Cossyleon D."/>
            <person name="McNeil M.B."/>
            <person name="Williamson N.R."/>
            <person name="Monson R.E."/>
            <person name="Becher S.A."/>
            <person name="Stanton J.A."/>
            <person name="Brugger K."/>
            <person name="Brown S.D."/>
            <person name="Salmond G.P."/>
        </authorList>
    </citation>
    <scope>NUCLEOTIDE SEQUENCE [LARGE SCALE GENOMIC DNA]</scope>
    <source>
        <strain evidence="6">ATCC 39006</strain>
        <strain evidence="7">ATCC 39006 / SC 11482</strain>
    </source>
</reference>
<reference evidence="6" key="4">
    <citation type="submission" date="2017-11" db="EMBL/GenBank/DDBJ databases">
        <title>Complete genome sequence of Serratia sp. ATCC 39006.</title>
        <authorList>
            <person name="Hampton H.G."/>
            <person name="Jackson S.A."/>
            <person name="Jauregui R."/>
            <person name="Poulter G.T.M."/>
            <person name="Salmond G.P.C."/>
            <person name="Fineran P.C."/>
        </authorList>
    </citation>
    <scope>NUCLEOTIDE SEQUENCE</scope>
    <source>
        <strain evidence="6">ATCC 39006</strain>
    </source>
</reference>
<dbReference type="SMART" id="SM00342">
    <property type="entry name" value="HTH_ARAC"/>
    <property type="match status" value="1"/>
</dbReference>
<dbReference type="PANTHER" id="PTHR46796">
    <property type="entry name" value="HTH-TYPE TRANSCRIPTIONAL ACTIVATOR RHAS-RELATED"/>
    <property type="match status" value="1"/>
</dbReference>
<dbReference type="KEGG" id="sera:Ser39006_008240"/>
<dbReference type="Proteomes" id="UP000017700">
    <property type="component" value="Chromosome"/>
</dbReference>
<dbReference type="InterPro" id="IPR037923">
    <property type="entry name" value="HTH-like"/>
</dbReference>
<dbReference type="Proteomes" id="UP000233778">
    <property type="component" value="Chromosome"/>
</dbReference>
<dbReference type="GO" id="GO:0043565">
    <property type="term" value="F:sequence-specific DNA binding"/>
    <property type="evidence" value="ECO:0007669"/>
    <property type="project" value="InterPro"/>
</dbReference>
<dbReference type="PROSITE" id="PS01124">
    <property type="entry name" value="HTH_ARAC_FAMILY_2"/>
    <property type="match status" value="1"/>
</dbReference>
<feature type="domain" description="HTH araC/xylS-type" evidence="4">
    <location>
        <begin position="149"/>
        <end position="246"/>
    </location>
</feature>
<dbReference type="EMBL" id="CP025085">
    <property type="protein sequence ID" value="AUH02450.1"/>
    <property type="molecule type" value="Genomic_DNA"/>
</dbReference>
<keyword evidence="3" id="KW-0804">Transcription</keyword>
<dbReference type="Gene3D" id="1.10.10.60">
    <property type="entry name" value="Homeodomain-like"/>
    <property type="match status" value="2"/>
</dbReference>
<dbReference type="SUPFAM" id="SSF51215">
    <property type="entry name" value="Regulatory protein AraC"/>
    <property type="match status" value="1"/>
</dbReference>
<sequence>MYLASDISFPRHAHEQFGIGVIARGGHRSWSGKGLIEAGPGNAIMVNPGEIHDGSPIGKQLRTWRMLYFTPSLLEHYLPHDISGDIELTRPAVYDPILSRLFSQFFVSVTDTLAEPLMVEEHGLLLLNHVLNAHSTQHTKTEHTTPDIDKVRQRLDDAPEQLTSLAELAETIGISRFQLLRAFTRELGITPHAYLIQRRVQLARQLLLSGKSLSEAALDAGFADQSHMTRAFTRQIGIPPGRFKMSQT</sequence>
<evidence type="ECO:0000313" key="6">
    <source>
        <dbReference type="EMBL" id="AUH06769.1"/>
    </source>
</evidence>
<evidence type="ECO:0000313" key="8">
    <source>
        <dbReference type="Proteomes" id="UP000233778"/>
    </source>
</evidence>